<dbReference type="GO" id="GO:0005829">
    <property type="term" value="C:cytosol"/>
    <property type="evidence" value="ECO:0007669"/>
    <property type="project" value="TreeGrafter"/>
</dbReference>
<dbReference type="Pfam" id="PF00270">
    <property type="entry name" value="DEAD"/>
    <property type="match status" value="1"/>
</dbReference>
<evidence type="ECO:0000256" key="4">
    <source>
        <dbReference type="ARBA" id="ARBA00022723"/>
    </source>
</evidence>
<keyword evidence="9" id="KW-0051">Antiviral defense</keyword>
<dbReference type="SMART" id="SM00490">
    <property type="entry name" value="HELICc"/>
    <property type="match status" value="1"/>
</dbReference>
<dbReference type="Pfam" id="PF18019">
    <property type="entry name" value="Cas3_HD"/>
    <property type="match status" value="1"/>
</dbReference>
<proteinExistence type="inferred from homology"/>
<dbReference type="GO" id="GO:0003676">
    <property type="term" value="F:nucleic acid binding"/>
    <property type="evidence" value="ECO:0007669"/>
    <property type="project" value="InterPro"/>
</dbReference>
<evidence type="ECO:0000256" key="8">
    <source>
        <dbReference type="ARBA" id="ARBA00022840"/>
    </source>
</evidence>
<organism evidence="16 17">
    <name type="scientific">Kryptobacter tengchongensis</name>
    <dbReference type="NCBI Taxonomy" id="1643429"/>
    <lineage>
        <taxon>Bacteria</taxon>
        <taxon>Pseudomonadati</taxon>
        <taxon>Candidatus Kryptoniota</taxon>
        <taxon>Candidatus Kryptobacter</taxon>
    </lineage>
</organism>
<feature type="domain" description="Helicase ATP-binding" evidence="13">
    <location>
        <begin position="253"/>
        <end position="447"/>
    </location>
</feature>
<dbReference type="CDD" id="cd09641">
    <property type="entry name" value="Cas3''_I"/>
    <property type="match status" value="1"/>
</dbReference>
<comment type="similarity">
    <text evidence="10">Belongs to the DEAD box helicase family.</text>
</comment>
<name>A0A916LKG3_KRYT1</name>
<dbReference type="SMART" id="SM00487">
    <property type="entry name" value="DEXDc"/>
    <property type="match status" value="1"/>
</dbReference>
<evidence type="ECO:0000256" key="9">
    <source>
        <dbReference type="ARBA" id="ARBA00023118"/>
    </source>
</evidence>
<dbReference type="EMBL" id="CZVV01000100">
    <property type="protein sequence ID" value="CUT03829.1"/>
    <property type="molecule type" value="Genomic_DNA"/>
</dbReference>
<gene>
    <name evidence="16" type="ORF">JGI25_01296</name>
</gene>
<evidence type="ECO:0000256" key="3">
    <source>
        <dbReference type="ARBA" id="ARBA00022722"/>
    </source>
</evidence>
<dbReference type="GO" id="GO:0051607">
    <property type="term" value="P:defense response to virus"/>
    <property type="evidence" value="ECO:0007669"/>
    <property type="project" value="UniProtKB-KW"/>
</dbReference>
<dbReference type="RefSeq" id="WP_081079665.1">
    <property type="nucleotide sequence ID" value="NZ_CZVV01000100.1"/>
</dbReference>
<keyword evidence="11" id="KW-0175">Coiled coil</keyword>
<dbReference type="InterPro" id="IPR001650">
    <property type="entry name" value="Helicase_C-like"/>
</dbReference>
<evidence type="ECO:0000313" key="17">
    <source>
        <dbReference type="Proteomes" id="UP000243105"/>
    </source>
</evidence>
<reference evidence="16 17" key="1">
    <citation type="submission" date="2015-11" db="EMBL/GenBank/DDBJ databases">
        <authorList>
            <person name="Varghese N."/>
        </authorList>
    </citation>
    <scope>NUCLEOTIDE SEQUENCE [LARGE SCALE GENOMIC DNA]</scope>
    <source>
        <strain evidence="16 17">JGI-25</strain>
    </source>
</reference>
<dbReference type="InterPro" id="IPR050079">
    <property type="entry name" value="DEAD_box_RNA_helicase"/>
</dbReference>
<comment type="similarity">
    <text evidence="1">In the N-terminal section; belongs to the CRISPR-associated nuclease Cas3-HD family.</text>
</comment>
<dbReference type="InterPro" id="IPR014001">
    <property type="entry name" value="Helicase_ATP-bd"/>
</dbReference>
<feature type="coiled-coil region" evidence="11">
    <location>
        <begin position="109"/>
        <end position="153"/>
    </location>
</feature>
<dbReference type="InterPro" id="IPR027417">
    <property type="entry name" value="P-loop_NTPase"/>
</dbReference>
<dbReference type="SUPFAM" id="SSF52540">
    <property type="entry name" value="P-loop containing nucleoside triphosphate hydrolases"/>
    <property type="match status" value="1"/>
</dbReference>
<dbReference type="Proteomes" id="UP000243105">
    <property type="component" value="Unassembled WGS sequence"/>
</dbReference>
<feature type="domain" description="HD Cas3-type" evidence="15">
    <location>
        <begin position="13"/>
        <end position="221"/>
    </location>
</feature>
<evidence type="ECO:0000256" key="11">
    <source>
        <dbReference type="SAM" id="Coils"/>
    </source>
</evidence>
<dbReference type="PROSITE" id="PS51643">
    <property type="entry name" value="HD_CAS3"/>
    <property type="match status" value="1"/>
</dbReference>
<comment type="caution">
    <text evidence="16">The sequence shown here is derived from an EMBL/GenBank/DDBJ whole genome shotgun (WGS) entry which is preliminary data.</text>
</comment>
<dbReference type="GO" id="GO:0003724">
    <property type="term" value="F:RNA helicase activity"/>
    <property type="evidence" value="ECO:0007669"/>
    <property type="project" value="TreeGrafter"/>
</dbReference>
<keyword evidence="7" id="KW-0347">Helicase</keyword>
<dbReference type="InterPro" id="IPR054712">
    <property type="entry name" value="Cas3-like_dom"/>
</dbReference>
<keyword evidence="6" id="KW-0378">Hydrolase</keyword>
<dbReference type="PROSITE" id="PS50858">
    <property type="entry name" value="BSD"/>
    <property type="match status" value="1"/>
</dbReference>
<sequence>MRNETYMWKILAKTEPEKTLYEHTLDVLTVLKEMMKIFPDVPKLINEPNFWDYVFYALFLHDFGKSAKGFQESLRLGKRWGYRHEIISAGFVACLEYESEIKKLIALGIASHHKEIDELKSKYSTHRKNSPGYERYTKALREIEENFGELVEMMKLIPDLSEEFIGKKLTNFKIPNSLDELLDVFSFAVKSYEDSKSSGIDRVVWLKHVFMRGFVLGCDYLASSGNLEIPLLKNEISEIIRFEKFTDVQLKMQSEDMKNKDIILVAPTGYGKTEASLFWVEKNQNDRRTKRVFYILPYTASINDMFKRFVRYFGEDLVGMKHHRAGYFIYQSFRDREYTPDEAKKFANAFVDLSKKIYKQFKIITHFQLLREIFGLPGFEMGISEMAGGIVILDEVHSYDARVIGLLIEALKILKYEFGARISVMSATFPKFLCEVFKRELEIETFITAEEEVLRKISRHKINLINDSILNGVDRIKKFLEDGKRVLVVCNTVKKAQEIYNVLKEFARGESKLIHSRFALIDRERIEKSLKNESVQILVGTQAIEVSLDIDFDVLFTDVAPIDRLVQRFGRVNRRGRLNYADVFIFTGYLDDDLKIYDKELLDRTISELLKVQRINEVDILNLIESVYADGFTQKQSKIFNETRESFLRLRKEIYPMLSNKIADEDLHRLIGSIEIVPSCYENDYLKMRESGNYFEVVKFFMSLAYPQFFKLHRNGQIYQHSHTLFCLAGYDKELGLLVDEFETNILE</sequence>
<dbReference type="GO" id="GO:0016787">
    <property type="term" value="F:hydrolase activity"/>
    <property type="evidence" value="ECO:0007669"/>
    <property type="project" value="UniProtKB-KW"/>
</dbReference>
<feature type="domain" description="BSD" evidence="12">
    <location>
        <begin position="8"/>
        <end position="62"/>
    </location>
</feature>
<evidence type="ECO:0000259" key="15">
    <source>
        <dbReference type="PROSITE" id="PS51643"/>
    </source>
</evidence>
<evidence type="ECO:0000256" key="5">
    <source>
        <dbReference type="ARBA" id="ARBA00022741"/>
    </source>
</evidence>
<evidence type="ECO:0000259" key="14">
    <source>
        <dbReference type="PROSITE" id="PS51194"/>
    </source>
</evidence>
<dbReference type="GO" id="GO:0046872">
    <property type="term" value="F:metal ion binding"/>
    <property type="evidence" value="ECO:0007669"/>
    <property type="project" value="UniProtKB-KW"/>
</dbReference>
<evidence type="ECO:0000256" key="10">
    <source>
        <dbReference type="ARBA" id="ARBA00038437"/>
    </source>
</evidence>
<dbReference type="PROSITE" id="PS51194">
    <property type="entry name" value="HELICASE_CTER"/>
    <property type="match status" value="1"/>
</dbReference>
<dbReference type="AlphaFoldDB" id="A0A916LKG3"/>
<comment type="similarity">
    <text evidence="2">In the central section; belongs to the CRISPR-associated helicase Cas3 family.</text>
</comment>
<evidence type="ECO:0000256" key="1">
    <source>
        <dbReference type="ARBA" id="ARBA00006847"/>
    </source>
</evidence>
<evidence type="ECO:0000256" key="2">
    <source>
        <dbReference type="ARBA" id="ARBA00009046"/>
    </source>
</evidence>
<feature type="domain" description="Helicase C-terminal" evidence="14">
    <location>
        <begin position="472"/>
        <end position="621"/>
    </location>
</feature>
<dbReference type="Gene3D" id="3.40.50.300">
    <property type="entry name" value="P-loop containing nucleotide triphosphate hydrolases"/>
    <property type="match status" value="2"/>
</dbReference>
<dbReference type="NCBIfam" id="TIGR01587">
    <property type="entry name" value="cas3_core"/>
    <property type="match status" value="1"/>
</dbReference>
<dbReference type="GO" id="GO:0005524">
    <property type="term" value="F:ATP binding"/>
    <property type="evidence" value="ECO:0007669"/>
    <property type="project" value="UniProtKB-KW"/>
</dbReference>
<dbReference type="NCBIfam" id="TIGR01596">
    <property type="entry name" value="cas3_HD"/>
    <property type="match status" value="1"/>
</dbReference>
<keyword evidence="4" id="KW-0479">Metal-binding</keyword>
<accession>A0A916LKG3</accession>
<evidence type="ECO:0000259" key="12">
    <source>
        <dbReference type="PROSITE" id="PS50858"/>
    </source>
</evidence>
<keyword evidence="8" id="KW-0067">ATP-binding</keyword>
<dbReference type="InterPro" id="IPR006474">
    <property type="entry name" value="Helicase_Cas3_CRISPR-ass_core"/>
</dbReference>
<dbReference type="PANTHER" id="PTHR47959:SF16">
    <property type="entry name" value="CRISPR-ASSOCIATED NUCLEASE_HELICASE CAS3-RELATED"/>
    <property type="match status" value="1"/>
</dbReference>
<dbReference type="Pfam" id="PF22590">
    <property type="entry name" value="Cas3-like_C_2"/>
    <property type="match status" value="1"/>
</dbReference>
<evidence type="ECO:0000259" key="13">
    <source>
        <dbReference type="PROSITE" id="PS51192"/>
    </source>
</evidence>
<keyword evidence="5" id="KW-0547">Nucleotide-binding</keyword>
<dbReference type="InterPro" id="IPR005607">
    <property type="entry name" value="BSD_dom"/>
</dbReference>
<dbReference type="PANTHER" id="PTHR47959">
    <property type="entry name" value="ATP-DEPENDENT RNA HELICASE RHLE-RELATED"/>
    <property type="match status" value="1"/>
</dbReference>
<evidence type="ECO:0000256" key="7">
    <source>
        <dbReference type="ARBA" id="ARBA00022806"/>
    </source>
</evidence>
<dbReference type="PROSITE" id="PS51192">
    <property type="entry name" value="HELICASE_ATP_BIND_1"/>
    <property type="match status" value="1"/>
</dbReference>
<dbReference type="InterPro" id="IPR038257">
    <property type="entry name" value="CRISPR-assoc_Cas3_HD_sf"/>
</dbReference>
<keyword evidence="3" id="KW-0540">Nuclease</keyword>
<dbReference type="InterPro" id="IPR006483">
    <property type="entry name" value="CRISPR-assoc_Cas3_HD"/>
</dbReference>
<dbReference type="InterPro" id="IPR011545">
    <property type="entry name" value="DEAD/DEAH_box_helicase_dom"/>
</dbReference>
<dbReference type="GO" id="GO:0004518">
    <property type="term" value="F:nuclease activity"/>
    <property type="evidence" value="ECO:0007669"/>
    <property type="project" value="UniProtKB-KW"/>
</dbReference>
<dbReference type="Gene3D" id="1.10.3210.30">
    <property type="match status" value="1"/>
</dbReference>
<evidence type="ECO:0000256" key="6">
    <source>
        <dbReference type="ARBA" id="ARBA00022801"/>
    </source>
</evidence>
<protein>
    <submittedName>
        <fullName evidence="16">CRISPR-associated helicase, Cas3 family</fullName>
    </submittedName>
</protein>
<evidence type="ECO:0000313" key="16">
    <source>
        <dbReference type="EMBL" id="CUT03829.1"/>
    </source>
</evidence>